<feature type="transmembrane region" description="Helical" evidence="16">
    <location>
        <begin position="133"/>
        <end position="154"/>
    </location>
</feature>
<evidence type="ECO:0000256" key="12">
    <source>
        <dbReference type="ARBA" id="ARBA00023128"/>
    </source>
</evidence>
<evidence type="ECO:0000256" key="1">
    <source>
        <dbReference type="ARBA" id="ARBA00004225"/>
    </source>
</evidence>
<reference evidence="18" key="1">
    <citation type="submission" date="2016-02" db="EMBL/GenBank/DDBJ databases">
        <title>Complete mitochondrial genome of Sitophilus zeamais (Coleoptera:Curculionidae).</title>
        <authorList>
            <person name="Wang J.J."/>
            <person name="Dai R.H."/>
        </authorList>
    </citation>
    <scope>NUCLEOTIDE SEQUENCE</scope>
</reference>
<dbReference type="PANTHER" id="PTHR11435:SF1">
    <property type="entry name" value="NADH-UBIQUINONE OXIDOREDUCTASE CHAIN 6"/>
    <property type="match status" value="1"/>
</dbReference>
<evidence type="ECO:0000256" key="2">
    <source>
        <dbReference type="ARBA" id="ARBA00005698"/>
    </source>
</evidence>
<keyword evidence="6" id="KW-0679">Respiratory chain</keyword>
<evidence type="ECO:0000313" key="18">
    <source>
        <dbReference type="EMBL" id="AOS50534.1"/>
    </source>
</evidence>
<dbReference type="GO" id="GO:0031966">
    <property type="term" value="C:mitochondrial membrane"/>
    <property type="evidence" value="ECO:0007669"/>
    <property type="project" value="UniProtKB-SubCell"/>
</dbReference>
<dbReference type="PANTHER" id="PTHR11435">
    <property type="entry name" value="NADH UBIQUINONE OXIDOREDUCTASE SUBUNIT ND6"/>
    <property type="match status" value="1"/>
</dbReference>
<dbReference type="InterPro" id="IPR050269">
    <property type="entry name" value="ComplexI_Subunit6"/>
</dbReference>
<evidence type="ECO:0000256" key="16">
    <source>
        <dbReference type="SAM" id="Phobius"/>
    </source>
</evidence>
<comment type="catalytic activity">
    <reaction evidence="15">
        <text>a ubiquinone + NADH + 5 H(+)(in) = a ubiquinol + NAD(+) + 4 H(+)(out)</text>
        <dbReference type="Rhea" id="RHEA:29091"/>
        <dbReference type="Rhea" id="RHEA-COMP:9565"/>
        <dbReference type="Rhea" id="RHEA-COMP:9566"/>
        <dbReference type="ChEBI" id="CHEBI:15378"/>
        <dbReference type="ChEBI" id="CHEBI:16389"/>
        <dbReference type="ChEBI" id="CHEBI:17976"/>
        <dbReference type="ChEBI" id="CHEBI:57540"/>
        <dbReference type="ChEBI" id="CHEBI:57945"/>
        <dbReference type="EC" id="7.1.1.2"/>
    </reaction>
</comment>
<evidence type="ECO:0000256" key="7">
    <source>
        <dbReference type="ARBA" id="ARBA00022692"/>
    </source>
</evidence>
<keyword evidence="13 16" id="KW-0472">Membrane</keyword>
<dbReference type="GeneID" id="28481376"/>
<dbReference type="EMBL" id="KU757289">
    <property type="protein sequence ID" value="AOS50534.1"/>
    <property type="molecule type" value="Genomic_DNA"/>
</dbReference>
<dbReference type="CTD" id="4541"/>
<evidence type="ECO:0000256" key="13">
    <source>
        <dbReference type="ARBA" id="ARBA00023136"/>
    </source>
</evidence>
<evidence type="ECO:0000256" key="10">
    <source>
        <dbReference type="ARBA" id="ARBA00022989"/>
    </source>
</evidence>
<organism evidence="17">
    <name type="scientific">Sitophilus zeamais</name>
    <name type="common">Maize weevil</name>
    <dbReference type="NCBI Taxonomy" id="7047"/>
    <lineage>
        <taxon>Eukaryota</taxon>
        <taxon>Metazoa</taxon>
        <taxon>Ecdysozoa</taxon>
        <taxon>Arthropoda</taxon>
        <taxon>Hexapoda</taxon>
        <taxon>Insecta</taxon>
        <taxon>Pterygota</taxon>
        <taxon>Neoptera</taxon>
        <taxon>Endopterygota</taxon>
        <taxon>Coleoptera</taxon>
        <taxon>Polyphaga</taxon>
        <taxon>Cucujiformia</taxon>
        <taxon>Curculionidae</taxon>
        <taxon>Dryophthorinae</taxon>
        <taxon>Sitophilus</taxon>
    </lineage>
</organism>
<comment type="similarity">
    <text evidence="2">Belongs to the complex I subunit 6 family.</text>
</comment>
<dbReference type="EMBL" id="MT294139">
    <property type="protein sequence ID" value="QKE47558.1"/>
    <property type="molecule type" value="Genomic_DNA"/>
</dbReference>
<keyword evidence="9" id="KW-0249">Electron transport</keyword>
<evidence type="ECO:0000256" key="6">
    <source>
        <dbReference type="ARBA" id="ARBA00022660"/>
    </source>
</evidence>
<dbReference type="EMBL" id="KX373614">
    <property type="protein sequence ID" value="ANW06517.1"/>
    <property type="molecule type" value="Genomic_DNA"/>
</dbReference>
<evidence type="ECO:0000256" key="3">
    <source>
        <dbReference type="ARBA" id="ARBA00012944"/>
    </source>
</evidence>
<gene>
    <name evidence="17" type="primary">ND6</name>
</gene>
<evidence type="ECO:0000256" key="5">
    <source>
        <dbReference type="ARBA" id="ARBA00022448"/>
    </source>
</evidence>
<evidence type="ECO:0000313" key="17">
    <source>
        <dbReference type="EMBL" id="ANW06517.1"/>
    </source>
</evidence>
<feature type="transmembrane region" description="Helical" evidence="16">
    <location>
        <begin position="79"/>
        <end position="98"/>
    </location>
</feature>
<keyword evidence="5" id="KW-0813">Transport</keyword>
<feature type="transmembrane region" description="Helical" evidence="16">
    <location>
        <begin position="47"/>
        <end position="67"/>
    </location>
</feature>
<dbReference type="RefSeq" id="YP_009271138.1">
    <property type="nucleotide sequence ID" value="NC_030764.1"/>
</dbReference>
<evidence type="ECO:0000256" key="14">
    <source>
        <dbReference type="ARBA" id="ARBA00031019"/>
    </source>
</evidence>
<sequence length="165" mass="19476">MLMKIFLISCFWSLLLLFLSHPLSMGLMIFLQTLCISLMTGFLYKNFWFSYILFLIMVGGMLVLFIYMTSIASNEKFKISIYMIPLMILMFFILILPLDEFLSNILNKNFSILIQFNFNTQNFLNKYLTYPNILLMSLLVIYLLITLIMATKISNFKLGPFRQKF</sequence>
<dbReference type="EC" id="7.1.1.2" evidence="3"/>
<keyword evidence="12 17" id="KW-0496">Mitochondrion</keyword>
<keyword evidence="7 16" id="KW-0812">Transmembrane</keyword>
<reference evidence="19" key="3">
    <citation type="submission" date="2020-04" db="EMBL/GenBank/DDBJ databases">
        <title>Complete mitochondrial genome of the maize weevil, Sitophilus zeamais (Coleoptera: Curculionidae) from Anhui Province.</title>
        <authorList>
            <person name="Zhao J."/>
            <person name="Xu W."/>
        </authorList>
    </citation>
    <scope>NUCLEOTIDE SEQUENCE</scope>
</reference>
<evidence type="ECO:0000256" key="8">
    <source>
        <dbReference type="ARBA" id="ARBA00022967"/>
    </source>
</evidence>
<geneLocation type="mitochondrion" evidence="17"/>
<proteinExistence type="inferred from homology"/>
<keyword evidence="11" id="KW-0520">NAD</keyword>
<protein>
    <recommendedName>
        <fullName evidence="4">NADH-ubiquinone oxidoreductase chain 6</fullName>
        <ecNumber evidence="3">7.1.1.2</ecNumber>
    </recommendedName>
    <alternativeName>
        <fullName evidence="14">NADH dehydrogenase subunit 6</fullName>
    </alternativeName>
</protein>
<accession>A0A1B1UUL9</accession>
<dbReference type="AlphaFoldDB" id="A0A1B1UUL9"/>
<reference evidence="17" key="2">
    <citation type="submission" date="2016-06" db="EMBL/GenBank/DDBJ databases">
        <title>Analysis of full mitochondrial genomes for the maize weevil, Sitophilus zeamais and the rice weevil, Sitophilus oryzae (Coleoptera: Curculionidae).</title>
        <authorList>
            <person name="Ojo J.A."/>
            <person name="Valero C."/>
            <person name="Sun W."/>
            <person name="Coates B.S."/>
            <person name="Omoloye A.A."/>
            <person name="Pittendrigh B.R."/>
        </authorList>
    </citation>
    <scope>NUCLEOTIDE SEQUENCE</scope>
</reference>
<evidence type="ECO:0000256" key="9">
    <source>
        <dbReference type="ARBA" id="ARBA00022982"/>
    </source>
</evidence>
<name>A0A1B1UUL9_SITZE</name>
<keyword evidence="8" id="KW-1278">Translocase</keyword>
<evidence type="ECO:0000256" key="15">
    <source>
        <dbReference type="ARBA" id="ARBA00049551"/>
    </source>
</evidence>
<evidence type="ECO:0000256" key="11">
    <source>
        <dbReference type="ARBA" id="ARBA00023027"/>
    </source>
</evidence>
<comment type="subcellular location">
    <subcellularLocation>
        <location evidence="1">Mitochondrion membrane</location>
        <topology evidence="1">Multi-pass membrane protein</topology>
    </subcellularLocation>
</comment>
<evidence type="ECO:0000256" key="4">
    <source>
        <dbReference type="ARBA" id="ARBA00021095"/>
    </source>
</evidence>
<keyword evidence="10 16" id="KW-1133">Transmembrane helix</keyword>
<evidence type="ECO:0000313" key="19">
    <source>
        <dbReference type="EMBL" id="QKE47558.1"/>
    </source>
</evidence>
<dbReference type="GO" id="GO:0008137">
    <property type="term" value="F:NADH dehydrogenase (ubiquinone) activity"/>
    <property type="evidence" value="ECO:0007669"/>
    <property type="project" value="UniProtKB-EC"/>
</dbReference>